<keyword evidence="3" id="KW-1185">Reference proteome</keyword>
<dbReference type="EMBL" id="SCKG01000018">
    <property type="protein sequence ID" value="TDH00326.1"/>
    <property type="molecule type" value="Genomic_DNA"/>
</dbReference>
<reference evidence="2 3" key="1">
    <citation type="submission" date="2019-01" db="EMBL/GenBank/DDBJ databases">
        <title>A chromosome-scale genome assembly of the yellow perch, Perca flavescens.</title>
        <authorList>
            <person name="Feron R."/>
            <person name="Morvezen R."/>
            <person name="Bestin A."/>
            <person name="Haffray P."/>
            <person name="Klopp C."/>
            <person name="Zahm M."/>
            <person name="Cabau C."/>
            <person name="Roques C."/>
            <person name="Donnadieu C."/>
            <person name="Bouchez O."/>
            <person name="Christie M."/>
            <person name="Larson W."/>
            <person name="Guiguen Y."/>
        </authorList>
    </citation>
    <scope>NUCLEOTIDE SEQUENCE [LARGE SCALE GENOMIC DNA]</scope>
    <source>
        <strain evidence="2">YP-PL-M2</strain>
        <tissue evidence="2">Blood</tissue>
    </source>
</reference>
<dbReference type="AlphaFoldDB" id="A0A484C9Z3"/>
<dbReference type="SUPFAM" id="SSF52058">
    <property type="entry name" value="L domain-like"/>
    <property type="match status" value="1"/>
</dbReference>
<accession>A0A484C9Z3</accession>
<proteinExistence type="predicted"/>
<evidence type="ECO:0000256" key="1">
    <source>
        <dbReference type="SAM" id="MobiDB-lite"/>
    </source>
</evidence>
<organism evidence="2 3">
    <name type="scientific">Perca flavescens</name>
    <name type="common">American yellow perch</name>
    <name type="synonym">Morone flavescens</name>
    <dbReference type="NCBI Taxonomy" id="8167"/>
    <lineage>
        <taxon>Eukaryota</taxon>
        <taxon>Metazoa</taxon>
        <taxon>Chordata</taxon>
        <taxon>Craniata</taxon>
        <taxon>Vertebrata</taxon>
        <taxon>Euteleostomi</taxon>
        <taxon>Actinopterygii</taxon>
        <taxon>Neopterygii</taxon>
        <taxon>Teleostei</taxon>
        <taxon>Neoteleostei</taxon>
        <taxon>Acanthomorphata</taxon>
        <taxon>Eupercaria</taxon>
        <taxon>Perciformes</taxon>
        <taxon>Percoidei</taxon>
        <taxon>Percidae</taxon>
        <taxon>Percinae</taxon>
        <taxon>Perca</taxon>
    </lineage>
</organism>
<evidence type="ECO:0000313" key="3">
    <source>
        <dbReference type="Proteomes" id="UP000295070"/>
    </source>
</evidence>
<evidence type="ECO:0000313" key="2">
    <source>
        <dbReference type="EMBL" id="TDH00326.1"/>
    </source>
</evidence>
<dbReference type="STRING" id="8167.A0A484C9Z3"/>
<comment type="caution">
    <text evidence="2">The sequence shown here is derived from an EMBL/GenBank/DDBJ whole genome shotgun (WGS) entry which is preliminary data.</text>
</comment>
<protein>
    <submittedName>
        <fullName evidence="2">Uncharacterized protein</fullName>
    </submittedName>
</protein>
<name>A0A484C9Z3_PERFV</name>
<feature type="region of interest" description="Disordered" evidence="1">
    <location>
        <begin position="1"/>
        <end position="20"/>
    </location>
</feature>
<gene>
    <name evidence="2" type="ORF">EPR50_G00187250</name>
</gene>
<sequence length="76" mass="8364">MPTLLQEPLLGFSSPSPHHPPVPGLNRISEINSTSLSALEDLQELDLGGQHVRLVIRNNAFSGQRLLRKLVLDITD</sequence>
<dbReference type="Proteomes" id="UP000295070">
    <property type="component" value="Chromosome 18"/>
</dbReference>